<dbReference type="EC" id="3.5.3.11" evidence="6"/>
<dbReference type="PROSITE" id="PS51409">
    <property type="entry name" value="ARGINASE_2"/>
    <property type="match status" value="1"/>
</dbReference>
<dbReference type="GO" id="GO:0046872">
    <property type="term" value="F:metal ion binding"/>
    <property type="evidence" value="ECO:0007669"/>
    <property type="project" value="UniProtKB-KW"/>
</dbReference>
<dbReference type="InterPro" id="IPR006035">
    <property type="entry name" value="Ureohydrolase"/>
</dbReference>
<dbReference type="CDD" id="cd11593">
    <property type="entry name" value="Agmatinase-like_2"/>
    <property type="match status" value="1"/>
</dbReference>
<protein>
    <submittedName>
        <fullName evidence="6">Agmatinase</fullName>
        <ecNumber evidence="6">3.5.3.11</ecNumber>
    </submittedName>
</protein>
<evidence type="ECO:0000256" key="5">
    <source>
        <dbReference type="RuleBase" id="RU003684"/>
    </source>
</evidence>
<dbReference type="PROSITE" id="PS01053">
    <property type="entry name" value="ARGINASE_1"/>
    <property type="match status" value="1"/>
</dbReference>
<accession>A0A8J6I112</accession>
<dbReference type="PANTHER" id="PTHR11358:SF26">
    <property type="entry name" value="GUANIDINO ACID HYDROLASE, MITOCHONDRIAL"/>
    <property type="match status" value="1"/>
</dbReference>
<organism evidence="6 7">
    <name type="scientific">Capillibacterium thermochitinicola</name>
    <dbReference type="NCBI Taxonomy" id="2699427"/>
    <lineage>
        <taxon>Bacteria</taxon>
        <taxon>Bacillati</taxon>
        <taxon>Bacillota</taxon>
        <taxon>Capillibacterium</taxon>
    </lineage>
</organism>
<feature type="binding site" evidence="4">
    <location>
        <position position="134"/>
    </location>
    <ligand>
        <name>Mn(2+)</name>
        <dbReference type="ChEBI" id="CHEBI:29035"/>
        <label>1</label>
    </ligand>
</feature>
<evidence type="ECO:0000256" key="1">
    <source>
        <dbReference type="ARBA" id="ARBA00009227"/>
    </source>
</evidence>
<feature type="binding site" evidence="4">
    <location>
        <position position="132"/>
    </location>
    <ligand>
        <name>Mn(2+)</name>
        <dbReference type="ChEBI" id="CHEBI:29035"/>
        <label>1</label>
    </ligand>
</feature>
<dbReference type="Pfam" id="PF00491">
    <property type="entry name" value="Arginase"/>
    <property type="match status" value="1"/>
</dbReference>
<comment type="cofactor">
    <cofactor evidence="4">
        <name>Mn(2+)</name>
        <dbReference type="ChEBI" id="CHEBI:29035"/>
    </cofactor>
    <text evidence="4">Binds 2 manganese ions per subunit.</text>
</comment>
<evidence type="ECO:0000313" key="6">
    <source>
        <dbReference type="EMBL" id="MBA2132714.1"/>
    </source>
</evidence>
<dbReference type="SUPFAM" id="SSF52768">
    <property type="entry name" value="Arginase/deacetylase"/>
    <property type="match status" value="1"/>
</dbReference>
<dbReference type="PANTHER" id="PTHR11358">
    <property type="entry name" value="ARGINASE/AGMATINASE"/>
    <property type="match status" value="1"/>
</dbReference>
<feature type="binding site" evidence="4">
    <location>
        <position position="214"/>
    </location>
    <ligand>
        <name>Mn(2+)</name>
        <dbReference type="ChEBI" id="CHEBI:29035"/>
        <label>1</label>
    </ligand>
</feature>
<feature type="binding site" evidence="4">
    <location>
        <position position="136"/>
    </location>
    <ligand>
        <name>Mn(2+)</name>
        <dbReference type="ChEBI" id="CHEBI:29035"/>
        <label>1</label>
    </ligand>
</feature>
<dbReference type="NCBIfam" id="TIGR01230">
    <property type="entry name" value="agmatinase"/>
    <property type="match status" value="1"/>
</dbReference>
<sequence>MLKATGSTFIGCASDFADASLVLFGAPFDGTVSFRPGTRFAPAQIRLESVGLETYSPYFDADLTDFALCDLGDLELPFGTTARALQLIQEQARQIFQNKKKLIMIGGEHLVSLPAVTEAKRLYEDLVVLHFDAHTDLRTEYLGEPLSHATVMRRIWEVVGDGRIWQFGIRSGTREEFHWAKAGHTFLQLHDFTGLEAAIAGIGRRPVYLTIDLDVLDPSVLPGTGTPEAGGVSFLDLMTALQAVSNLNIIGGDLVELAPHYDPSGVSTAVASKVLRELIFTVSL</sequence>
<evidence type="ECO:0000256" key="2">
    <source>
        <dbReference type="ARBA" id="ARBA00022723"/>
    </source>
</evidence>
<dbReference type="PIRSF" id="PIRSF036979">
    <property type="entry name" value="Arginase"/>
    <property type="match status" value="1"/>
</dbReference>
<keyword evidence="2 4" id="KW-0479">Metal-binding</keyword>
<dbReference type="GO" id="GO:0008783">
    <property type="term" value="F:agmatinase activity"/>
    <property type="evidence" value="ECO:0007669"/>
    <property type="project" value="UniProtKB-EC"/>
</dbReference>
<name>A0A8J6I112_9FIRM</name>
<keyword evidence="4" id="KW-0464">Manganese</keyword>
<dbReference type="Proteomes" id="UP000657177">
    <property type="component" value="Unassembled WGS sequence"/>
</dbReference>
<comment type="similarity">
    <text evidence="1">Belongs to the arginase family. Agmatinase subfamily.</text>
</comment>
<dbReference type="InterPro" id="IPR020855">
    <property type="entry name" value="Ureohydrolase_Mn_BS"/>
</dbReference>
<keyword evidence="7" id="KW-1185">Reference proteome</keyword>
<dbReference type="InterPro" id="IPR023696">
    <property type="entry name" value="Ureohydrolase_dom_sf"/>
</dbReference>
<dbReference type="EMBL" id="JAAKDE010000007">
    <property type="protein sequence ID" value="MBA2132714.1"/>
    <property type="molecule type" value="Genomic_DNA"/>
</dbReference>
<dbReference type="GO" id="GO:0033389">
    <property type="term" value="P:putrescine biosynthetic process from arginine, via agmatine"/>
    <property type="evidence" value="ECO:0007669"/>
    <property type="project" value="TreeGrafter"/>
</dbReference>
<feature type="binding site" evidence="4">
    <location>
        <position position="212"/>
    </location>
    <ligand>
        <name>Mn(2+)</name>
        <dbReference type="ChEBI" id="CHEBI:29035"/>
        <label>1</label>
    </ligand>
</feature>
<dbReference type="AlphaFoldDB" id="A0A8J6I112"/>
<reference evidence="6" key="1">
    <citation type="submission" date="2020-06" db="EMBL/GenBank/DDBJ databases">
        <title>Novel chitinolytic bacterium.</title>
        <authorList>
            <person name="Ungkulpasvich U."/>
            <person name="Kosugi A."/>
            <person name="Uke A."/>
        </authorList>
    </citation>
    <scope>NUCLEOTIDE SEQUENCE</scope>
    <source>
        <strain evidence="6">UUS1-1</strain>
    </source>
</reference>
<proteinExistence type="inferred from homology"/>
<comment type="caution">
    <text evidence="6">The sequence shown here is derived from an EMBL/GenBank/DDBJ whole genome shotgun (WGS) entry which is preliminary data.</text>
</comment>
<dbReference type="Gene3D" id="3.40.800.10">
    <property type="entry name" value="Ureohydrolase domain"/>
    <property type="match status" value="1"/>
</dbReference>
<feature type="binding site" evidence="4">
    <location>
        <position position="109"/>
    </location>
    <ligand>
        <name>Mn(2+)</name>
        <dbReference type="ChEBI" id="CHEBI:29035"/>
        <label>1</label>
    </ligand>
</feature>
<dbReference type="InterPro" id="IPR005925">
    <property type="entry name" value="Agmatinase-rel"/>
</dbReference>
<keyword evidence="3 5" id="KW-0378">Hydrolase</keyword>
<dbReference type="RefSeq" id="WP_181339168.1">
    <property type="nucleotide sequence ID" value="NZ_JAAKDE010000007.1"/>
</dbReference>
<evidence type="ECO:0000256" key="3">
    <source>
        <dbReference type="ARBA" id="ARBA00022801"/>
    </source>
</evidence>
<evidence type="ECO:0000313" key="7">
    <source>
        <dbReference type="Proteomes" id="UP000657177"/>
    </source>
</evidence>
<evidence type="ECO:0000256" key="4">
    <source>
        <dbReference type="PIRSR" id="PIRSR036979-1"/>
    </source>
</evidence>
<gene>
    <name evidence="6" type="primary">speB</name>
    <name evidence="6" type="ORF">G5B42_04045</name>
</gene>